<dbReference type="CDD" id="cd00077">
    <property type="entry name" value="HDc"/>
    <property type="match status" value="1"/>
</dbReference>
<evidence type="ECO:0000313" key="4">
    <source>
        <dbReference type="Proteomes" id="UP001178507"/>
    </source>
</evidence>
<dbReference type="GO" id="GO:0008832">
    <property type="term" value="F:dGTPase activity"/>
    <property type="evidence" value="ECO:0007669"/>
    <property type="project" value="TreeGrafter"/>
</dbReference>
<dbReference type="SUPFAM" id="SSF109604">
    <property type="entry name" value="HD-domain/PDEase-like"/>
    <property type="match status" value="1"/>
</dbReference>
<name>A0AA36JH80_9DINO</name>
<keyword evidence="4" id="KW-1185">Reference proteome</keyword>
<dbReference type="PANTHER" id="PTHR11373:SF4">
    <property type="entry name" value="DEOXYNUCLEOSIDE TRIPHOSPHATE TRIPHOSPHOHYDROLASE SAMHD1"/>
    <property type="match status" value="1"/>
</dbReference>
<gene>
    <name evidence="3" type="ORF">EVOR1521_LOCUS27303</name>
</gene>
<accession>A0AA36JH80</accession>
<dbReference type="Proteomes" id="UP001178507">
    <property type="component" value="Unassembled WGS sequence"/>
</dbReference>
<dbReference type="InterPro" id="IPR058917">
    <property type="entry name" value="RESC6_dom"/>
</dbReference>
<comment type="caution">
    <text evidence="3">The sequence shown here is derived from an EMBL/GenBank/DDBJ whole genome shotgun (WGS) entry which is preliminary data.</text>
</comment>
<protein>
    <recommendedName>
        <fullName evidence="2">HD/PDEase domain-containing protein</fullName>
    </recommendedName>
</protein>
<feature type="region of interest" description="Disordered" evidence="1">
    <location>
        <begin position="1005"/>
        <end position="1051"/>
    </location>
</feature>
<proteinExistence type="predicted"/>
<evidence type="ECO:0000259" key="2">
    <source>
        <dbReference type="SMART" id="SM00471"/>
    </source>
</evidence>
<evidence type="ECO:0000256" key="1">
    <source>
        <dbReference type="SAM" id="MobiDB-lite"/>
    </source>
</evidence>
<dbReference type="InterPro" id="IPR003607">
    <property type="entry name" value="HD/PDEase_dom"/>
</dbReference>
<evidence type="ECO:0000313" key="3">
    <source>
        <dbReference type="EMBL" id="CAJ1404938.1"/>
    </source>
</evidence>
<organism evidence="3 4">
    <name type="scientific">Effrenium voratum</name>
    <dbReference type="NCBI Taxonomy" id="2562239"/>
    <lineage>
        <taxon>Eukaryota</taxon>
        <taxon>Sar</taxon>
        <taxon>Alveolata</taxon>
        <taxon>Dinophyceae</taxon>
        <taxon>Suessiales</taxon>
        <taxon>Symbiodiniaceae</taxon>
        <taxon>Effrenium</taxon>
    </lineage>
</organism>
<reference evidence="3" key="1">
    <citation type="submission" date="2023-08" db="EMBL/GenBank/DDBJ databases">
        <authorList>
            <person name="Chen Y."/>
            <person name="Shah S."/>
            <person name="Dougan E. K."/>
            <person name="Thang M."/>
            <person name="Chan C."/>
        </authorList>
    </citation>
    <scope>NUCLEOTIDE SEQUENCE</scope>
</reference>
<dbReference type="AlphaFoldDB" id="A0AA36JH80"/>
<feature type="domain" description="HD/PDEase" evidence="2">
    <location>
        <begin position="538"/>
        <end position="660"/>
    </location>
</feature>
<dbReference type="PANTHER" id="PTHR11373">
    <property type="entry name" value="DEOXYNUCLEOSIDE TRIPHOSPHATE TRIPHOSPHOHYDROLASE"/>
    <property type="match status" value="1"/>
</dbReference>
<dbReference type="GO" id="GO:0005634">
    <property type="term" value="C:nucleus"/>
    <property type="evidence" value="ECO:0007669"/>
    <property type="project" value="TreeGrafter"/>
</dbReference>
<dbReference type="Gene3D" id="1.10.3210.10">
    <property type="entry name" value="Hypothetical protein af1432"/>
    <property type="match status" value="1"/>
</dbReference>
<dbReference type="EMBL" id="CAUJNA010003562">
    <property type="protein sequence ID" value="CAJ1404938.1"/>
    <property type="molecule type" value="Genomic_DNA"/>
</dbReference>
<dbReference type="Pfam" id="PF26188">
    <property type="entry name" value="RESC6"/>
    <property type="match status" value="1"/>
</dbReference>
<dbReference type="GO" id="GO:0006203">
    <property type="term" value="P:dGTP catabolic process"/>
    <property type="evidence" value="ECO:0007669"/>
    <property type="project" value="TreeGrafter"/>
</dbReference>
<dbReference type="InterPro" id="IPR050135">
    <property type="entry name" value="dGTPase-like"/>
</dbReference>
<sequence length="1070" mass="121443">MGQTELKSELRGLQCMDFQAEEAYHELLQIQDCTSPGRRFARVPGASQDGTAFEKREELELRSNLRKKGVAVQVREEGKNQAPQYRWLYDRKRIEEPLPREIRLPQAVVLLAILILPWKLCFTGAAVPTLRSCWRLGGNAKEPGIAVGASAQSTDSGFLQQLQSATASDVLQLLRQRRPELQLAESLSAFQQLLELDADVASLIQEDVIADVLEFQVQALAASKRPPTKTRIALGALGLELHERGAGDSLLRAAVSSLEPARLRVAELRDVFESRLIGGRGAELHLCQRAHPIREQNKPTMKVFTLSGGLPELRAACWAALGQLVHRTNTEFLVLAWEKLAEFQDVPTESELVEDLLARAHQKRLQFTQDEQLRLLHSLARLNQRDKTLSKTFADQAAEDITPYSVPEIVLWADSITRLSFEHPKLLRVLAQVTTWKSEQMSGSELGTMLSCFSHFGYRDEAALEDAAGPSETHWPEARQSQAAPRPPLLQETFTINCPVHGQMYLPQYVKLVVDTFCFQRMRFIKQLGICANVYPGATHNRFFHSIGTAYLAYEFIKNLRRQHPELQISDRDEVCVTLAGLCHDLGHPCYSHMFESFLHQLGKEKRKMAGQYGKPLPAELEASIRKYETWSHEKASQILVVHILERLQASLELAGLRRDKYDDFILICELIDPPKKELHECLRAGTLKEKWPELIKGRPVEKAFLYEIVSNWRSGIDVDKFDYFRRDAHFLGLQRQFDHVRYMKSARVILDSDREQGVPTISPPEKDRDNIRDNLMELRKTLHRTAYQHKTVKKLEQHMIDLLKLLDKTPFLTGSSGQKLTMSQAALDVDLVAYPKLTDMAVESRLLEAEEDFLQEACKEYQLRFLQRKIMRNVIIWTLSNEEENPRFQLPEEDDYLARVLTAYYATAVIQASRPNAPEYEVTADQLRLATAKLNYGMGHKDPVKNIIFHDKQLNKRGYDADPDANPHRTKLFLFWNPPNDLDPDICEATLHRLTTAASTVASDLNGDALPDTTPASPMKPKRASATSLDNDTLDAKPPPAKKSRRMLKVQSSCPDALEGLFGKLEQLD</sequence>
<dbReference type="SMART" id="SM00471">
    <property type="entry name" value="HDc"/>
    <property type="match status" value="1"/>
</dbReference>